<dbReference type="EMBL" id="VDLU01000004">
    <property type="protein sequence ID" value="TNJ27325.1"/>
    <property type="molecule type" value="Genomic_DNA"/>
</dbReference>
<feature type="compositionally biased region" description="Polar residues" evidence="1">
    <location>
        <begin position="191"/>
        <end position="200"/>
    </location>
</feature>
<feature type="compositionally biased region" description="Polar residues" evidence="1">
    <location>
        <begin position="16"/>
        <end position="34"/>
    </location>
</feature>
<dbReference type="AlphaFoldDB" id="A0A4Z1SQV5"/>
<comment type="caution">
    <text evidence="2">The sequence shown here is derived from an EMBL/GenBank/DDBJ whole genome shotgun (WGS) entry which is preliminary data.</text>
</comment>
<dbReference type="PANTHER" id="PTHR37028">
    <property type="entry name" value="UNNAMED PRODUCT-RELATED"/>
    <property type="match status" value="1"/>
</dbReference>
<feature type="region of interest" description="Disordered" evidence="1">
    <location>
        <begin position="16"/>
        <end position="52"/>
    </location>
</feature>
<dbReference type="Proteomes" id="UP000315496">
    <property type="component" value="Chromosome 4"/>
</dbReference>
<dbReference type="PANTHER" id="PTHR37028:SF4">
    <property type="entry name" value="ALMS MOTIF DOMAIN-CONTAINING PROTEIN"/>
    <property type="match status" value="1"/>
</dbReference>
<evidence type="ECO:0000313" key="3">
    <source>
        <dbReference type="Proteomes" id="UP000315496"/>
    </source>
</evidence>
<feature type="compositionally biased region" description="Low complexity" evidence="1">
    <location>
        <begin position="201"/>
        <end position="212"/>
    </location>
</feature>
<reference evidence="2 3" key="1">
    <citation type="submission" date="2019-05" db="EMBL/GenBank/DDBJ databases">
        <title>The compact genome of Giardia muris reveals important steps in the evolution of intestinal protozoan parasites.</title>
        <authorList>
            <person name="Xu F."/>
            <person name="Jimenez-Gonzalez A."/>
            <person name="Einarsson E."/>
            <person name="Astvaldsson A."/>
            <person name="Peirasmaki D."/>
            <person name="Eckmann L."/>
            <person name="Andersson J.O."/>
            <person name="Svard S.G."/>
            <person name="Jerlstrom-Hultqvist J."/>
        </authorList>
    </citation>
    <scope>NUCLEOTIDE SEQUENCE [LARGE SCALE GENOMIC DNA]</scope>
    <source>
        <strain evidence="2 3">Roberts-Thomson</strain>
    </source>
</reference>
<proteinExistence type="predicted"/>
<accession>A0A4Z1SQV5</accession>
<organism evidence="2 3">
    <name type="scientific">Giardia muris</name>
    <dbReference type="NCBI Taxonomy" id="5742"/>
    <lineage>
        <taxon>Eukaryota</taxon>
        <taxon>Metamonada</taxon>
        <taxon>Diplomonadida</taxon>
        <taxon>Hexamitidae</taxon>
        <taxon>Giardiinae</taxon>
        <taxon>Giardia</taxon>
    </lineage>
</organism>
<gene>
    <name evidence="2" type="ORF">GMRT_13834</name>
</gene>
<sequence>MPPDALEQKLRGLISSACQRSLRQTATSQTSSRRGPSAQPVSHAKRTLEYAKPRETLQQYNERMRALQEEREARELARCTFTPQINGGTERRKGMAHERLYNHALDKQEREQGQLYESERLDEEIYTFKPQLVAHYTPKTGVGRTTIRMTDVPDDMKECVFRPKLSPTSERICQEKFGGINVFDRLTGNSDVNSNSTMKQTSTSGPGPSTSGLEPERAKHVSTSDSFAMFLSRQEYVSAKKQMTASRINQEELRNCTFRPQISETSRAIAETLGARDPLYERPIVSRSRVNDAALDPDAEASFQPRINGRSRRLASARFSGPVFDRLYQDSETQHRLELMRQQQAQTEAEECTFQPRRFATQPEHVVSRIKEYDSYIDARKRAQELQAREKADRDAAAEDLSECTFQPKIIKAPASIRRIVDELRRSTKPDAGSA</sequence>
<evidence type="ECO:0000256" key="1">
    <source>
        <dbReference type="SAM" id="MobiDB-lite"/>
    </source>
</evidence>
<keyword evidence="3" id="KW-1185">Reference proteome</keyword>
<dbReference type="OrthoDB" id="10250667at2759"/>
<dbReference type="VEuPathDB" id="GiardiaDB:GMRT_13834"/>
<feature type="region of interest" description="Disordered" evidence="1">
    <location>
        <begin position="191"/>
        <end position="221"/>
    </location>
</feature>
<name>A0A4Z1SQV5_GIAMU</name>
<evidence type="ECO:0000313" key="2">
    <source>
        <dbReference type="EMBL" id="TNJ27325.1"/>
    </source>
</evidence>
<protein>
    <submittedName>
        <fullName evidence="2">Uncharacterized protein</fullName>
    </submittedName>
</protein>